<gene>
    <name evidence="3" type="ORF">BU61_2399</name>
</gene>
<feature type="compositionally biased region" description="Basic and acidic residues" evidence="1">
    <location>
        <begin position="11"/>
        <end position="20"/>
    </location>
</feature>
<dbReference type="EMBL" id="PGGH01082876">
    <property type="protein sequence ID" value="NIG59132.1"/>
    <property type="molecule type" value="Genomic_DNA"/>
</dbReference>
<feature type="compositionally biased region" description="Acidic residues" evidence="1">
    <location>
        <begin position="42"/>
        <end position="52"/>
    </location>
</feature>
<evidence type="ECO:0000259" key="2">
    <source>
        <dbReference type="Pfam" id="PF19421"/>
    </source>
</evidence>
<organism evidence="3 4">
    <name type="scientific">Pontoporia blainvillei</name>
    <name type="common">Franciscana</name>
    <name type="synonym">Delphinus blainvillei</name>
    <dbReference type="NCBI Taxonomy" id="48723"/>
    <lineage>
        <taxon>Eukaryota</taxon>
        <taxon>Metazoa</taxon>
        <taxon>Chordata</taxon>
        <taxon>Craniata</taxon>
        <taxon>Vertebrata</taxon>
        <taxon>Euteleostomi</taxon>
        <taxon>Mammalia</taxon>
        <taxon>Eutheria</taxon>
        <taxon>Laurasiatheria</taxon>
        <taxon>Artiodactyla</taxon>
        <taxon>Whippomorpha</taxon>
        <taxon>Cetacea</taxon>
        <taxon>Odontoceti</taxon>
        <taxon>Pontoporiidae</taxon>
        <taxon>Pontoporia</taxon>
    </lineage>
</organism>
<sequence length="214" mass="23657">MDNFNWGVRRRSLDSIDKGDTPSLQEYQCSSSTPSLNLTNQEDTDESSEEEAALTASQILSRTQMLNNDSAADETMPDHPDLLLQSQDSTGSISTEEVLQIRDETPSLEASLDNANSQLPEAIKDIIVLQDTSSVLKEEQVLTAFEDEGSYIIQEQQDSLVCQGILDLEETDMPEPLAPESYPGSVCEDDVTLALKELDERCEEEEADFSGLSR</sequence>
<keyword evidence="4" id="KW-1185">Reference proteome</keyword>
<proteinExistence type="predicted"/>
<evidence type="ECO:0000313" key="3">
    <source>
        <dbReference type="EMBL" id="NIG59132.1"/>
    </source>
</evidence>
<protein>
    <submittedName>
        <fullName evidence="3">Protein furry-like</fullName>
    </submittedName>
</protein>
<dbReference type="Proteomes" id="UP001165941">
    <property type="component" value="Unassembled WGS sequence"/>
</dbReference>
<feature type="domain" description="Protein furry C-terminal" evidence="2">
    <location>
        <begin position="1"/>
        <end position="210"/>
    </location>
</feature>
<feature type="region of interest" description="Disordered" evidence="1">
    <location>
        <begin position="1"/>
        <end position="55"/>
    </location>
</feature>
<comment type="caution">
    <text evidence="3">The sequence shown here is derived from an EMBL/GenBank/DDBJ whole genome shotgun (WGS) entry which is preliminary data.</text>
</comment>
<feature type="compositionally biased region" description="Polar residues" evidence="1">
    <location>
        <begin position="22"/>
        <end position="41"/>
    </location>
</feature>
<evidence type="ECO:0000313" key="4">
    <source>
        <dbReference type="Proteomes" id="UP001165941"/>
    </source>
</evidence>
<evidence type="ECO:0000256" key="1">
    <source>
        <dbReference type="SAM" id="MobiDB-lite"/>
    </source>
</evidence>
<accession>A0ABX0S202</accession>
<dbReference type="InterPro" id="IPR045842">
    <property type="entry name" value="Fry_C"/>
</dbReference>
<reference evidence="3" key="1">
    <citation type="submission" date="2018-05" db="EMBL/GenBank/DDBJ databases">
        <authorList>
            <person name="Pedro S.L.S."/>
            <person name="Freitas R.C."/>
            <person name="Barreto A.S."/>
            <person name="Lima A.O.S."/>
        </authorList>
    </citation>
    <scope>NUCLEOTIDE SEQUENCE</scope>
    <source>
        <strain evidence="3">BP203</strain>
        <tissue evidence="3">Muscle</tissue>
    </source>
</reference>
<name>A0ABX0S202_PONBL</name>
<dbReference type="Pfam" id="PF19421">
    <property type="entry name" value="Fry_C"/>
    <property type="match status" value="1"/>
</dbReference>